<name>A0A0W0REZ4_LEGBO</name>
<dbReference type="Proteomes" id="UP000054695">
    <property type="component" value="Unassembled WGS sequence"/>
</dbReference>
<dbReference type="GO" id="GO:0005737">
    <property type="term" value="C:cytoplasm"/>
    <property type="evidence" value="ECO:0007669"/>
    <property type="project" value="UniProtKB-SubCell"/>
</dbReference>
<feature type="domain" description="Tyr recombinase" evidence="4">
    <location>
        <begin position="48"/>
        <end position="225"/>
    </location>
</feature>
<dbReference type="EMBL" id="LNXU01000045">
    <property type="protein sequence ID" value="KTC69593.1"/>
    <property type="molecule type" value="Genomic_DNA"/>
</dbReference>
<proteinExistence type="predicted"/>
<dbReference type="AlphaFoldDB" id="A0A0W0REZ4"/>
<comment type="caution">
    <text evidence="5">The sequence shown here is derived from an EMBL/GenBank/DDBJ whole genome shotgun (WGS) entry which is preliminary data.</text>
</comment>
<dbReference type="GO" id="GO:0015074">
    <property type="term" value="P:DNA integration"/>
    <property type="evidence" value="ECO:0007669"/>
    <property type="project" value="UniProtKB-KW"/>
</dbReference>
<dbReference type="InterPro" id="IPR013762">
    <property type="entry name" value="Integrase-like_cat_sf"/>
</dbReference>
<sequence>MERISAKKMAQKVSNLLKAQNPNYDYLRDVFRFVRENLNIEVTTTPKRLPYVPTEDEIRLFYKAVWESHDIVPMLIVKVLLYTGIRVSELINIQLADVDLTNCRIKINQGKGKKDRVVPFSPAFKETLALHMKQYKNENRLFLFESGFRRHYTDRGIRKILMRYTKLAGIERSISPHKLRHFLFTWLKKKNIDDAFIQPYSGHAKRDSLEIYSKLSLADAQDKYNDVIGDFPI</sequence>
<evidence type="ECO:0000256" key="3">
    <source>
        <dbReference type="ARBA" id="ARBA00023172"/>
    </source>
</evidence>
<keyword evidence="3" id="KW-0233">DNA recombination</keyword>
<dbReference type="STRING" id="447.Lboz_3109"/>
<dbReference type="Pfam" id="PF00589">
    <property type="entry name" value="Phage_integrase"/>
    <property type="match status" value="1"/>
</dbReference>
<evidence type="ECO:0000313" key="5">
    <source>
        <dbReference type="EMBL" id="KTC69593.1"/>
    </source>
</evidence>
<evidence type="ECO:0000259" key="4">
    <source>
        <dbReference type="PROSITE" id="PS51898"/>
    </source>
</evidence>
<dbReference type="InterPro" id="IPR050090">
    <property type="entry name" value="Tyrosine_recombinase_XerCD"/>
</dbReference>
<dbReference type="RefSeq" id="WP_058460660.1">
    <property type="nucleotide sequence ID" value="NZ_CAAAIY010000033.1"/>
</dbReference>
<protein>
    <recommendedName>
        <fullName evidence="4">Tyr recombinase domain-containing protein</fullName>
    </recommendedName>
</protein>
<dbReference type="InterPro" id="IPR002104">
    <property type="entry name" value="Integrase_catalytic"/>
</dbReference>
<evidence type="ECO:0000256" key="2">
    <source>
        <dbReference type="ARBA" id="ARBA00022908"/>
    </source>
</evidence>
<evidence type="ECO:0000313" key="6">
    <source>
        <dbReference type="Proteomes" id="UP000054695"/>
    </source>
</evidence>
<comment type="subcellular location">
    <subcellularLocation>
        <location evidence="1">Cytoplasm</location>
    </subcellularLocation>
</comment>
<gene>
    <name evidence="5" type="ORF">Lboz_3109</name>
</gene>
<dbReference type="Gene3D" id="1.10.443.10">
    <property type="entry name" value="Intergrase catalytic core"/>
    <property type="match status" value="1"/>
</dbReference>
<accession>A0A0W0REZ4</accession>
<dbReference type="GO" id="GO:0003677">
    <property type="term" value="F:DNA binding"/>
    <property type="evidence" value="ECO:0007669"/>
    <property type="project" value="InterPro"/>
</dbReference>
<dbReference type="PATRIC" id="fig|447.4.peg.3317"/>
<dbReference type="PROSITE" id="PS51898">
    <property type="entry name" value="TYR_RECOMBINASE"/>
    <property type="match status" value="1"/>
</dbReference>
<dbReference type="OrthoDB" id="9801717at2"/>
<keyword evidence="6" id="KW-1185">Reference proteome</keyword>
<dbReference type="GO" id="GO:0006310">
    <property type="term" value="P:DNA recombination"/>
    <property type="evidence" value="ECO:0007669"/>
    <property type="project" value="UniProtKB-KW"/>
</dbReference>
<dbReference type="PANTHER" id="PTHR30349:SF77">
    <property type="entry name" value="TYROSINE RECOMBINASE XERC"/>
    <property type="match status" value="1"/>
</dbReference>
<dbReference type="SUPFAM" id="SSF56349">
    <property type="entry name" value="DNA breaking-rejoining enzymes"/>
    <property type="match status" value="1"/>
</dbReference>
<keyword evidence="2" id="KW-0229">DNA integration</keyword>
<dbReference type="PANTHER" id="PTHR30349">
    <property type="entry name" value="PHAGE INTEGRASE-RELATED"/>
    <property type="match status" value="1"/>
</dbReference>
<organism evidence="5 6">
    <name type="scientific">Legionella bozemanae</name>
    <name type="common">Fluoribacter bozemanae</name>
    <dbReference type="NCBI Taxonomy" id="447"/>
    <lineage>
        <taxon>Bacteria</taxon>
        <taxon>Pseudomonadati</taxon>
        <taxon>Pseudomonadota</taxon>
        <taxon>Gammaproteobacteria</taxon>
        <taxon>Legionellales</taxon>
        <taxon>Legionellaceae</taxon>
        <taxon>Legionella</taxon>
    </lineage>
</organism>
<reference evidence="5 6" key="1">
    <citation type="submission" date="2015-11" db="EMBL/GenBank/DDBJ databases">
        <title>Genomic analysis of 38 Legionella species identifies large and diverse effector repertoires.</title>
        <authorList>
            <person name="Burstein D."/>
            <person name="Amaro F."/>
            <person name="Zusman T."/>
            <person name="Lifshitz Z."/>
            <person name="Cohen O."/>
            <person name="Gilbert J.A."/>
            <person name="Pupko T."/>
            <person name="Shuman H.A."/>
            <person name="Segal G."/>
        </authorList>
    </citation>
    <scope>NUCLEOTIDE SEQUENCE [LARGE SCALE GENOMIC DNA]</scope>
    <source>
        <strain evidence="5 6">WIGA</strain>
    </source>
</reference>
<evidence type="ECO:0000256" key="1">
    <source>
        <dbReference type="ARBA" id="ARBA00004496"/>
    </source>
</evidence>
<dbReference type="InterPro" id="IPR011010">
    <property type="entry name" value="DNA_brk_join_enz"/>
</dbReference>